<gene>
    <name evidence="8" type="primary">cysC</name>
    <name evidence="8" type="ORF">FAK_10300</name>
</gene>
<dbReference type="GO" id="GO:0005524">
    <property type="term" value="F:ATP binding"/>
    <property type="evidence" value="ECO:0007669"/>
    <property type="project" value="UniProtKB-KW"/>
</dbReference>
<sequence>MIWFFGMPGSGKSTLAGALRDLLKKHDNWVSFLDGDQVRKRLNRDLGFSEADRTENLRRAAEIARLMAKSGSLVIVSFITPLESNRAMVREILEGHNYCECFVKCSLDTCELRDPKGLYARARKGEIPDMTGIGSPFEASECSEIVVDTENQPYDQCMAHLLRTLQDKGLLEVN</sequence>
<dbReference type="EMBL" id="AP028679">
    <property type="protein sequence ID" value="BEQ13964.1"/>
    <property type="molecule type" value="Genomic_DNA"/>
</dbReference>
<keyword evidence="9" id="KW-1185">Reference proteome</keyword>
<dbReference type="GO" id="GO:0019379">
    <property type="term" value="P:sulfate assimilation, phosphoadenylyl sulfate reduction by phosphoadenylyl-sulfate reductase (thioredoxin)"/>
    <property type="evidence" value="ECO:0007669"/>
    <property type="project" value="TreeGrafter"/>
</dbReference>
<evidence type="ECO:0000256" key="4">
    <source>
        <dbReference type="ARBA" id="ARBA00022741"/>
    </source>
</evidence>
<dbReference type="InterPro" id="IPR050512">
    <property type="entry name" value="Sulf_AdTrans/APS_kinase"/>
</dbReference>
<evidence type="ECO:0000256" key="3">
    <source>
        <dbReference type="ARBA" id="ARBA00022679"/>
    </source>
</evidence>
<dbReference type="NCBIfam" id="TIGR00455">
    <property type="entry name" value="apsK"/>
    <property type="match status" value="1"/>
</dbReference>
<dbReference type="RefSeq" id="WP_338605691.1">
    <property type="nucleotide sequence ID" value="NZ_AP028679.1"/>
</dbReference>
<dbReference type="NCBIfam" id="NF003013">
    <property type="entry name" value="PRK03846.1"/>
    <property type="match status" value="1"/>
</dbReference>
<reference evidence="9" key="1">
    <citation type="journal article" date="2023" name="Arch. Microbiol.">
        <title>Desulfoferula mesophilus gen. nov. sp. nov., a mesophilic sulfate-reducing bacterium isolated from a brackish lake sediment.</title>
        <authorList>
            <person name="Watanabe T."/>
            <person name="Yabe T."/>
            <person name="Tsuji J.M."/>
            <person name="Fukui M."/>
        </authorList>
    </citation>
    <scope>NUCLEOTIDE SEQUENCE [LARGE SCALE GENOMIC DNA]</scope>
    <source>
        <strain evidence="9">12FAK</strain>
    </source>
</reference>
<dbReference type="EC" id="2.7.1.25" evidence="2 6"/>
<dbReference type="Gene3D" id="3.40.50.300">
    <property type="entry name" value="P-loop containing nucleotide triphosphate hydrolases"/>
    <property type="match status" value="1"/>
</dbReference>
<evidence type="ECO:0000313" key="8">
    <source>
        <dbReference type="EMBL" id="BEQ13964.1"/>
    </source>
</evidence>
<keyword evidence="4 6" id="KW-0547">Nucleotide-binding</keyword>
<accession>A0AAU9EFE2</accession>
<dbReference type="PANTHER" id="PTHR42700">
    <property type="entry name" value="SULFATE ADENYLYLTRANSFERASE"/>
    <property type="match status" value="1"/>
</dbReference>
<dbReference type="GO" id="GO:0004020">
    <property type="term" value="F:adenylylsulfate kinase activity"/>
    <property type="evidence" value="ECO:0007669"/>
    <property type="project" value="UniProtKB-EC"/>
</dbReference>
<organism evidence="8 9">
    <name type="scientific">Desulfoferula mesophila</name>
    <dbReference type="NCBI Taxonomy" id="3058419"/>
    <lineage>
        <taxon>Bacteria</taxon>
        <taxon>Pseudomonadati</taxon>
        <taxon>Thermodesulfobacteriota</taxon>
        <taxon>Desulfarculia</taxon>
        <taxon>Desulfarculales</taxon>
        <taxon>Desulfarculaceae</taxon>
        <taxon>Desulfoferula</taxon>
    </lineage>
</organism>
<evidence type="ECO:0000313" key="9">
    <source>
        <dbReference type="Proteomes" id="UP001366166"/>
    </source>
</evidence>
<dbReference type="GO" id="GO:0004781">
    <property type="term" value="F:sulfate adenylyltransferase (ATP) activity"/>
    <property type="evidence" value="ECO:0007669"/>
    <property type="project" value="TreeGrafter"/>
</dbReference>
<evidence type="ECO:0000256" key="1">
    <source>
        <dbReference type="ARBA" id="ARBA00001823"/>
    </source>
</evidence>
<comment type="similarity">
    <text evidence="6">Belongs to the APS kinase family.</text>
</comment>
<comment type="pathway">
    <text evidence="6">Sulfur metabolism; hydrogen sulfide biosynthesis; sulfite from sulfate: step 2/3.</text>
</comment>
<dbReference type="InterPro" id="IPR027417">
    <property type="entry name" value="P-loop_NTPase"/>
</dbReference>
<evidence type="ECO:0000256" key="2">
    <source>
        <dbReference type="ARBA" id="ARBA00012121"/>
    </source>
</evidence>
<keyword evidence="5 6" id="KW-0067">ATP-binding</keyword>
<dbReference type="PANTHER" id="PTHR42700:SF1">
    <property type="entry name" value="SULFATE ADENYLYLTRANSFERASE"/>
    <property type="match status" value="1"/>
</dbReference>
<dbReference type="SUPFAM" id="SSF52540">
    <property type="entry name" value="P-loop containing nucleoside triphosphate hydrolases"/>
    <property type="match status" value="1"/>
</dbReference>
<feature type="domain" description="APS kinase" evidence="7">
    <location>
        <begin position="1"/>
        <end position="148"/>
    </location>
</feature>
<dbReference type="CDD" id="cd02027">
    <property type="entry name" value="APSK"/>
    <property type="match status" value="1"/>
</dbReference>
<protein>
    <recommendedName>
        <fullName evidence="2 6">Adenylyl-sulfate kinase</fullName>
        <ecNumber evidence="2 6">2.7.1.25</ecNumber>
    </recommendedName>
</protein>
<comment type="catalytic activity">
    <reaction evidence="1 6">
        <text>adenosine 5'-phosphosulfate + ATP = 3'-phosphoadenylyl sulfate + ADP + H(+)</text>
        <dbReference type="Rhea" id="RHEA:24152"/>
        <dbReference type="ChEBI" id="CHEBI:15378"/>
        <dbReference type="ChEBI" id="CHEBI:30616"/>
        <dbReference type="ChEBI" id="CHEBI:58243"/>
        <dbReference type="ChEBI" id="CHEBI:58339"/>
        <dbReference type="ChEBI" id="CHEBI:456216"/>
        <dbReference type="EC" id="2.7.1.25"/>
    </reaction>
</comment>
<dbReference type="InterPro" id="IPR059117">
    <property type="entry name" value="APS_kinase_dom"/>
</dbReference>
<dbReference type="GO" id="GO:0005737">
    <property type="term" value="C:cytoplasm"/>
    <property type="evidence" value="ECO:0007669"/>
    <property type="project" value="TreeGrafter"/>
</dbReference>
<keyword evidence="6 8" id="KW-0418">Kinase</keyword>
<evidence type="ECO:0000256" key="5">
    <source>
        <dbReference type="ARBA" id="ARBA00022840"/>
    </source>
</evidence>
<dbReference type="AlphaFoldDB" id="A0AAU9EFE2"/>
<keyword evidence="3 6" id="KW-0808">Transferase</keyword>
<comment type="function">
    <text evidence="6">Catalyzes the synthesis of activated sulfate.</text>
</comment>
<evidence type="ECO:0000256" key="6">
    <source>
        <dbReference type="RuleBase" id="RU004347"/>
    </source>
</evidence>
<name>A0AAU9EFE2_9BACT</name>
<dbReference type="InterPro" id="IPR002891">
    <property type="entry name" value="APS"/>
</dbReference>
<dbReference type="Pfam" id="PF01583">
    <property type="entry name" value="APS_kinase"/>
    <property type="match status" value="1"/>
</dbReference>
<dbReference type="GO" id="GO:0010134">
    <property type="term" value="P:sulfate assimilation via adenylyl sulfate reduction"/>
    <property type="evidence" value="ECO:0007669"/>
    <property type="project" value="TreeGrafter"/>
</dbReference>
<dbReference type="KEGG" id="dmp:FAK_10300"/>
<evidence type="ECO:0000259" key="7">
    <source>
        <dbReference type="Pfam" id="PF01583"/>
    </source>
</evidence>
<dbReference type="Proteomes" id="UP001366166">
    <property type="component" value="Chromosome"/>
</dbReference>
<proteinExistence type="inferred from homology"/>